<dbReference type="CDD" id="cd24098">
    <property type="entry name" value="ASKHA_NBD_TobZ_N"/>
    <property type="match status" value="1"/>
</dbReference>
<dbReference type="InterPro" id="IPR007848">
    <property type="entry name" value="Small_mtfrase_dom"/>
</dbReference>
<accession>A0A929FBG1</accession>
<proteinExistence type="inferred from homology"/>
<keyword evidence="5" id="KW-0489">Methyltransferase</keyword>
<dbReference type="RefSeq" id="WP_193995016.1">
    <property type="nucleotide sequence ID" value="NZ_JADEXP010000235.1"/>
</dbReference>
<dbReference type="Pfam" id="PF02543">
    <property type="entry name" value="Carbam_trans_N"/>
    <property type="match status" value="1"/>
</dbReference>
<dbReference type="Pfam" id="PF16861">
    <property type="entry name" value="Carbam_trans_C"/>
    <property type="match status" value="1"/>
</dbReference>
<organism evidence="5 6">
    <name type="scientific">Leptolyngbya cf. ectocarpi LEGE 11479</name>
    <dbReference type="NCBI Taxonomy" id="1828722"/>
    <lineage>
        <taxon>Bacteria</taxon>
        <taxon>Bacillati</taxon>
        <taxon>Cyanobacteriota</taxon>
        <taxon>Cyanophyceae</taxon>
        <taxon>Leptolyngbyales</taxon>
        <taxon>Leptolyngbyaceae</taxon>
        <taxon>Leptolyngbya group</taxon>
        <taxon>Leptolyngbya</taxon>
    </lineage>
</organism>
<comment type="similarity">
    <text evidence="1">Belongs to the NodU/CmcH family.</text>
</comment>
<sequence length="1314" mass="146904">MSQYYLGLNLSHERSAAIVKDGEILVAIEQERLDRQKYSIGFMLQAPGVTSRMQPPNEAIRYCLDSCGITLDDLAAVTANMPGYDFAPEIMRNVLPTEIADKVIAIPSHHLAHAYSAYWPSGFDQALVLVTDATGTTSQDHQTESYTLYEGHGHTLTTLHSETVNAHLAGLSTLGFLYEYVTRKAGFVTKLGNTNVSHAEAGKLMGLAPFGGEQVNLHRWIKPVDNSYSLSISPYDIFLEIAALEKTYDTGEGKPYLRPYLVDLAYKIQDELEQALKHIVRVAMEQTGLKKLCIAGGVGLNSVANYKLFKDLDLDDIFIFPAAGDSGIAAGAALWTYANQGGCKRPELTQATLGHAYDSSQIAQAVKQFDDLIDIEVLTPTEMLERSAQSLANGHIVARFEGGAEYGPRALGHRSIMVDPTFQRMRDIINARVKFREAFRPFAPVIPLENVDEVFELDGKSPFMLMVAPIKPAVQEQIPAVTHVDGTGRIQTVTAQANPYFYQLCHQLVGLRQGPPVLLNTSFNVAGQPIVETPAEAIQTFLNTDIDYLAVENIWISKRHVRVQNYEEHLSKVGDTVIPQGLPPSQPAVTDLMATLDRALFFGERHNCPWTETELKQLSTLGARYKETSVLFPDSSLMGALNTKVSKDVVWILDPLSKSMLVNLSAESSDAQQRLSLSPGRKLATGSGAKTSSHNFSCAVRLATKARGKLPYQSLNQKEMTEYTFDEVKLFMAMLSAQTGWQEKIRLELCLTYAELSQKIQWAQTQLRQYGIDVLISLDIENNIDSRLPANSSQTLAPFEEASFTLRGQLGELRTCLQQADYTLTAICQQLGIESLQAIEPTRLHYYDRYQLGQSDLDDLIRLFLLRVAFPKARLNELFGPRLVQLLIQLDLLIHRGDQWSARIDLFCVEGLYIATDHRYMLLAEDKISESPVMYIGADSQGLVYTAPRYSVKNVLDLCCGSGVQGLVASRYAQHVTSVDLNPRAIRFSRFNAQLNDIRNIQFYPGSLYEPVAGQTFDTILANPPFVPSPKHDLGFRDGGTTGEEILAEIIHQSSQYLNPQGRVFIVTDLVDIQTYQAKLSQWWSGGNTHQLVLCTADRDDVLFSVPHSHAPFGQSLEAYNAELEQWLNNFHEAGLRAVNFGYILIQNLSDDQSGSYFCRTIHNPTQAIDGLVQSYFQQRECLQSSSRDTCYLSLRPNLRFRIESGLTDIGRQIELFVPDDPYFTTYQISEDLYEILQTIQRLTPQWYRFTTPANQAQLIDLICKGLLCLSSQRPQSPERQNLEKLFSQSSRSEDIVELRTKTTPTCLSAYLNQ</sequence>
<dbReference type="GO" id="GO:0032259">
    <property type="term" value="P:methylation"/>
    <property type="evidence" value="ECO:0007669"/>
    <property type="project" value="UniProtKB-KW"/>
</dbReference>
<dbReference type="PANTHER" id="PTHR34847">
    <property type="entry name" value="NODULATION PROTEIN U"/>
    <property type="match status" value="1"/>
</dbReference>
<evidence type="ECO:0000313" key="5">
    <source>
        <dbReference type="EMBL" id="MBE9069097.1"/>
    </source>
</evidence>
<dbReference type="InterPro" id="IPR043129">
    <property type="entry name" value="ATPase_NBD"/>
</dbReference>
<reference evidence="5" key="1">
    <citation type="submission" date="2020-10" db="EMBL/GenBank/DDBJ databases">
        <authorList>
            <person name="Castelo-Branco R."/>
            <person name="Eusebio N."/>
            <person name="Adriana R."/>
            <person name="Vieira A."/>
            <person name="Brugerolle De Fraissinette N."/>
            <person name="Rezende De Castro R."/>
            <person name="Schneider M.P."/>
            <person name="Vasconcelos V."/>
            <person name="Leao P.N."/>
        </authorList>
    </citation>
    <scope>NUCLEOTIDE SEQUENCE</scope>
    <source>
        <strain evidence="5">LEGE 11479</strain>
    </source>
</reference>
<evidence type="ECO:0000259" key="2">
    <source>
        <dbReference type="Pfam" id="PF02543"/>
    </source>
</evidence>
<gene>
    <name evidence="5" type="ORF">IQ260_20840</name>
</gene>
<dbReference type="Gene3D" id="3.90.870.20">
    <property type="entry name" value="Carbamoyltransferase, C-terminal domain"/>
    <property type="match status" value="1"/>
</dbReference>
<dbReference type="PANTHER" id="PTHR34847:SF1">
    <property type="entry name" value="NODULATION PROTEIN U"/>
    <property type="match status" value="1"/>
</dbReference>
<dbReference type="SUPFAM" id="SSF53335">
    <property type="entry name" value="S-adenosyl-L-methionine-dependent methyltransferases"/>
    <property type="match status" value="1"/>
</dbReference>
<feature type="domain" description="Carbamoyltransferase C-terminal" evidence="4">
    <location>
        <begin position="388"/>
        <end position="558"/>
    </location>
</feature>
<dbReference type="InterPro" id="IPR031730">
    <property type="entry name" value="Carbam_trans_C"/>
</dbReference>
<dbReference type="SUPFAM" id="SSF53067">
    <property type="entry name" value="Actin-like ATPase domain"/>
    <property type="match status" value="1"/>
</dbReference>
<evidence type="ECO:0000259" key="4">
    <source>
        <dbReference type="Pfam" id="PF16861"/>
    </source>
</evidence>
<dbReference type="InterPro" id="IPR051338">
    <property type="entry name" value="NodU/CmcH_Carbamoyltrnsfr"/>
</dbReference>
<name>A0A929FBG1_LEPEC</name>
<protein>
    <submittedName>
        <fullName evidence="5">Methyltransferase</fullName>
    </submittedName>
</protein>
<dbReference type="Gene3D" id="3.30.420.40">
    <property type="match status" value="2"/>
</dbReference>
<dbReference type="InterPro" id="IPR038152">
    <property type="entry name" value="Carbam_trans_C_sf"/>
</dbReference>
<dbReference type="GO" id="GO:0003676">
    <property type="term" value="F:nucleic acid binding"/>
    <property type="evidence" value="ECO:0007669"/>
    <property type="project" value="InterPro"/>
</dbReference>
<keyword evidence="5" id="KW-0808">Transferase</keyword>
<dbReference type="PROSITE" id="PS00092">
    <property type="entry name" value="N6_MTASE"/>
    <property type="match status" value="1"/>
</dbReference>
<evidence type="ECO:0000313" key="6">
    <source>
        <dbReference type="Proteomes" id="UP000615026"/>
    </source>
</evidence>
<dbReference type="Pfam" id="PF05175">
    <property type="entry name" value="MTS"/>
    <property type="match status" value="1"/>
</dbReference>
<dbReference type="GO" id="GO:0008170">
    <property type="term" value="F:N-methyltransferase activity"/>
    <property type="evidence" value="ECO:0007669"/>
    <property type="project" value="UniProtKB-ARBA"/>
</dbReference>
<evidence type="ECO:0000259" key="3">
    <source>
        <dbReference type="Pfam" id="PF05175"/>
    </source>
</evidence>
<dbReference type="InterPro" id="IPR002052">
    <property type="entry name" value="DNA_methylase_N6_adenine_CS"/>
</dbReference>
<keyword evidence="6" id="KW-1185">Reference proteome</keyword>
<dbReference type="EMBL" id="JADEXP010000235">
    <property type="protein sequence ID" value="MBE9069097.1"/>
    <property type="molecule type" value="Genomic_DNA"/>
</dbReference>
<dbReference type="Gene3D" id="3.40.50.150">
    <property type="entry name" value="Vaccinia Virus protein VP39"/>
    <property type="match status" value="1"/>
</dbReference>
<dbReference type="CDD" id="cd02440">
    <property type="entry name" value="AdoMet_MTases"/>
    <property type="match status" value="1"/>
</dbReference>
<dbReference type="Proteomes" id="UP000615026">
    <property type="component" value="Unassembled WGS sequence"/>
</dbReference>
<comment type="caution">
    <text evidence="5">The sequence shown here is derived from an EMBL/GenBank/DDBJ whole genome shotgun (WGS) entry which is preliminary data.</text>
</comment>
<dbReference type="GO" id="GO:0008757">
    <property type="term" value="F:S-adenosylmethionine-dependent methyltransferase activity"/>
    <property type="evidence" value="ECO:0007669"/>
    <property type="project" value="UniProtKB-ARBA"/>
</dbReference>
<dbReference type="InterPro" id="IPR003696">
    <property type="entry name" value="Carbtransf_dom"/>
</dbReference>
<evidence type="ECO:0000256" key="1">
    <source>
        <dbReference type="ARBA" id="ARBA00006129"/>
    </source>
</evidence>
<feature type="domain" description="Methyltransferase small" evidence="3">
    <location>
        <begin position="942"/>
        <end position="1069"/>
    </location>
</feature>
<feature type="domain" description="Carbamoyltransferase" evidence="2">
    <location>
        <begin position="77"/>
        <end position="334"/>
    </location>
</feature>
<dbReference type="InterPro" id="IPR029063">
    <property type="entry name" value="SAM-dependent_MTases_sf"/>
</dbReference>